<dbReference type="AlphaFoldDB" id="A0ABD5RXE8"/>
<name>A0ABD5RXE8_9EURY</name>
<proteinExistence type="predicted"/>
<organism evidence="1 2">
    <name type="scientific">Halobium palmae</name>
    <dbReference type="NCBI Taxonomy" id="1776492"/>
    <lineage>
        <taxon>Archaea</taxon>
        <taxon>Methanobacteriati</taxon>
        <taxon>Methanobacteriota</taxon>
        <taxon>Stenosarchaea group</taxon>
        <taxon>Halobacteria</taxon>
        <taxon>Halobacteriales</taxon>
        <taxon>Haloferacaceae</taxon>
        <taxon>Halobium</taxon>
    </lineage>
</organism>
<gene>
    <name evidence="1" type="ORF">ACFQE1_03275</name>
</gene>
<protein>
    <submittedName>
        <fullName evidence="1">Uncharacterized protein</fullName>
    </submittedName>
</protein>
<dbReference type="EMBL" id="JBHSWU010000017">
    <property type="protein sequence ID" value="MFC6723427.1"/>
    <property type="molecule type" value="Genomic_DNA"/>
</dbReference>
<sequence>MATHTQSPDDSPNDLVPVDTARTYLRIRPADTPLDARTLETQFRRLHRLEPRSGGGVLDKLRGSARPTIEWVLTTTGSSTGITYLVGIDDEELLDGLERVLRSMLPDSSEFERVTHTPESLLSPAIDPVGVEYRGVTTHAKDWQTRLQPFTDLRPASTDDRATPRIPLAGFVETMADAACPITYQVLLTPKPDWSTDADVRRLDLREGTDTVGGRLSNAVFGPSPEGEGTDHLLAADRERLAHLDDRDCSRSFVVNARAV</sequence>
<evidence type="ECO:0000313" key="1">
    <source>
        <dbReference type="EMBL" id="MFC6723427.1"/>
    </source>
</evidence>
<keyword evidence="2" id="KW-1185">Reference proteome</keyword>
<feature type="non-terminal residue" evidence="1">
    <location>
        <position position="260"/>
    </location>
</feature>
<accession>A0ABD5RXE8</accession>
<reference evidence="1 2" key="1">
    <citation type="journal article" date="2019" name="Int. J. Syst. Evol. Microbiol.">
        <title>The Global Catalogue of Microorganisms (GCM) 10K type strain sequencing project: providing services to taxonomists for standard genome sequencing and annotation.</title>
        <authorList>
            <consortium name="The Broad Institute Genomics Platform"/>
            <consortium name="The Broad Institute Genome Sequencing Center for Infectious Disease"/>
            <person name="Wu L."/>
            <person name="Ma J."/>
        </authorList>
    </citation>
    <scope>NUCLEOTIDE SEQUENCE [LARGE SCALE GENOMIC DNA]</scope>
    <source>
        <strain evidence="1 2">NBRC 111368</strain>
    </source>
</reference>
<dbReference type="Proteomes" id="UP001596328">
    <property type="component" value="Unassembled WGS sequence"/>
</dbReference>
<comment type="caution">
    <text evidence="1">The sequence shown here is derived from an EMBL/GenBank/DDBJ whole genome shotgun (WGS) entry which is preliminary data.</text>
</comment>
<evidence type="ECO:0000313" key="2">
    <source>
        <dbReference type="Proteomes" id="UP001596328"/>
    </source>
</evidence>